<gene>
    <name evidence="2" type="ORF">AOZ06_08290</name>
</gene>
<dbReference type="RefSeq" id="WP_054288898.1">
    <property type="nucleotide sequence ID" value="NZ_CP012752.1"/>
</dbReference>
<proteinExistence type="predicted"/>
<reference evidence="2 3" key="1">
    <citation type="submission" date="2015-07" db="EMBL/GenBank/DDBJ databases">
        <title>Genome sequencing of Kibdelosporangium phytohabitans.</title>
        <authorList>
            <person name="Qin S."/>
            <person name="Xing K."/>
        </authorList>
    </citation>
    <scope>NUCLEOTIDE SEQUENCE [LARGE SCALE GENOMIC DNA]</scope>
    <source>
        <strain evidence="2 3">KLBMP1111</strain>
    </source>
</reference>
<evidence type="ECO:0000256" key="1">
    <source>
        <dbReference type="SAM" id="MobiDB-lite"/>
    </source>
</evidence>
<dbReference type="EMBL" id="CP012752">
    <property type="protein sequence ID" value="ALG06927.1"/>
    <property type="molecule type" value="Genomic_DNA"/>
</dbReference>
<evidence type="ECO:0000313" key="3">
    <source>
        <dbReference type="Proteomes" id="UP000063699"/>
    </source>
</evidence>
<organism evidence="2 3">
    <name type="scientific">Kibdelosporangium phytohabitans</name>
    <dbReference type="NCBI Taxonomy" id="860235"/>
    <lineage>
        <taxon>Bacteria</taxon>
        <taxon>Bacillati</taxon>
        <taxon>Actinomycetota</taxon>
        <taxon>Actinomycetes</taxon>
        <taxon>Pseudonocardiales</taxon>
        <taxon>Pseudonocardiaceae</taxon>
        <taxon>Kibdelosporangium</taxon>
    </lineage>
</organism>
<protein>
    <submittedName>
        <fullName evidence="2">Uncharacterized protein</fullName>
    </submittedName>
</protein>
<dbReference type="KEGG" id="kphy:AOZ06_08290"/>
<dbReference type="Proteomes" id="UP000063699">
    <property type="component" value="Chromosome"/>
</dbReference>
<keyword evidence="3" id="KW-1185">Reference proteome</keyword>
<evidence type="ECO:0000313" key="2">
    <source>
        <dbReference type="EMBL" id="ALG06927.1"/>
    </source>
</evidence>
<dbReference type="AlphaFoldDB" id="A0A0N7F2W0"/>
<feature type="region of interest" description="Disordered" evidence="1">
    <location>
        <begin position="1"/>
        <end position="28"/>
    </location>
</feature>
<dbReference type="STRING" id="860235.AOZ06_08290"/>
<sequence length="63" mass="6827">MPSFDSVEVRHPPGEPDLIRPDKPVRNKTGRRIDAVPTAAMAVSGWRLRGQKVTKSGCMVVAG</sequence>
<accession>A0A0N7F2W0</accession>
<feature type="compositionally biased region" description="Basic and acidic residues" evidence="1">
    <location>
        <begin position="7"/>
        <end position="25"/>
    </location>
</feature>
<name>A0A0N7F2W0_9PSEU</name>